<dbReference type="NCBIfam" id="NF033894">
    <property type="entry name" value="Eex_IncN"/>
    <property type="match status" value="1"/>
</dbReference>
<organism evidence="1">
    <name type="scientific">Alcaligenes xylosoxydans xylosoxydans</name>
    <name type="common">Achromobacter xylosoxidans</name>
    <dbReference type="NCBI Taxonomy" id="85698"/>
    <lineage>
        <taxon>Bacteria</taxon>
        <taxon>Pseudomonadati</taxon>
        <taxon>Pseudomonadota</taxon>
        <taxon>Betaproteobacteria</taxon>
        <taxon>Burkholderiales</taxon>
        <taxon>Alcaligenaceae</taxon>
        <taxon>Achromobacter</taxon>
    </lineage>
</organism>
<gene>
    <name evidence="1" type="primary">traG</name>
</gene>
<reference evidence="1" key="1">
    <citation type="submission" date="2016-05" db="EMBL/GenBank/DDBJ databases">
        <title>Interspecies Dissemination of a Mobilizable Plasmid Harboring blaIMP-19: the Possibility of Horizontal Gene Transfer in a Single Patient.</title>
        <authorList>
            <person name="Yamamoto M."/>
            <person name="Matsumura Y."/>
            <person name="Gomi R."/>
            <person name="Matsuda T."/>
            <person name="Tanaka M."/>
            <person name="Nagao M."/>
            <person name="Takakura S."/>
            <person name="Uemoto S."/>
            <person name="Ichiyama S."/>
        </authorList>
    </citation>
    <scope>NUCLEOTIDE SEQUENCE</scope>
    <source>
        <strain evidence="1">KUN4507</strain>
        <plasmid evidence="1">pKUN4507_1</plasmid>
    </source>
</reference>
<evidence type="ECO:0000313" key="1">
    <source>
        <dbReference type="EMBL" id="BAV17704.1"/>
    </source>
</evidence>
<keyword evidence="1" id="KW-0614">Plasmid</keyword>
<protein>
    <submittedName>
        <fullName evidence="1">IncQ plasmid conjugative transfer protein TraG</fullName>
    </submittedName>
</protein>
<accession>A0A193PMH4</accession>
<proteinExistence type="predicted"/>
<dbReference type="EMBL" id="LC155906">
    <property type="protein sequence ID" value="BAV17704.1"/>
    <property type="molecule type" value="Genomic_DNA"/>
</dbReference>
<geneLocation type="plasmid" evidence="1">
    <name>pKUN4507_1</name>
</geneLocation>
<dbReference type="PROSITE" id="PS51257">
    <property type="entry name" value="PROKAR_LIPOPROTEIN"/>
    <property type="match status" value="1"/>
</dbReference>
<sequence length="86" mass="9095">MKKLSTALIVAAVLAGCGENTPVQTVDWYKAHEAERTAMIAKCKANPGELDASPNCINAVTAANHLTVEKRGYTKRAPINVSEGGK</sequence>
<dbReference type="InterPro" id="IPR047937">
    <property type="entry name" value="Eex_IncN-like"/>
</dbReference>
<name>A0A193PMH4_ALCXX</name>
<dbReference type="RefSeq" id="WP_176453782.1">
    <property type="nucleotide sequence ID" value="NZ_LC155906.1"/>
</dbReference>
<dbReference type="AlphaFoldDB" id="A0A193PMH4"/>